<comment type="caution">
    <text evidence="1">The sequence shown here is derived from an EMBL/GenBank/DDBJ whole genome shotgun (WGS) entry which is preliminary data.</text>
</comment>
<dbReference type="EMBL" id="LAZR01001754">
    <property type="protein sequence ID" value="KKN39593.1"/>
    <property type="molecule type" value="Genomic_DNA"/>
</dbReference>
<sequence>MSEKEWKDCLDDAEKKALYWLWLKKTGKEKVIEAFDDLRKTAEKCDLIKKKKG</sequence>
<organism evidence="1">
    <name type="scientific">marine sediment metagenome</name>
    <dbReference type="NCBI Taxonomy" id="412755"/>
    <lineage>
        <taxon>unclassified sequences</taxon>
        <taxon>metagenomes</taxon>
        <taxon>ecological metagenomes</taxon>
    </lineage>
</organism>
<reference evidence="1" key="1">
    <citation type="journal article" date="2015" name="Nature">
        <title>Complex archaea that bridge the gap between prokaryotes and eukaryotes.</title>
        <authorList>
            <person name="Spang A."/>
            <person name="Saw J.H."/>
            <person name="Jorgensen S.L."/>
            <person name="Zaremba-Niedzwiedzka K."/>
            <person name="Martijn J."/>
            <person name="Lind A.E."/>
            <person name="van Eijk R."/>
            <person name="Schleper C."/>
            <person name="Guy L."/>
            <person name="Ettema T.J."/>
        </authorList>
    </citation>
    <scope>NUCLEOTIDE SEQUENCE</scope>
</reference>
<dbReference type="AlphaFoldDB" id="A0A0F9TDK7"/>
<accession>A0A0F9TDK7</accession>
<name>A0A0F9TDK7_9ZZZZ</name>
<protein>
    <submittedName>
        <fullName evidence="1">Uncharacterized protein</fullName>
    </submittedName>
</protein>
<gene>
    <name evidence="1" type="ORF">LCGC14_0741670</name>
</gene>
<evidence type="ECO:0000313" key="1">
    <source>
        <dbReference type="EMBL" id="KKN39593.1"/>
    </source>
</evidence>
<proteinExistence type="predicted"/>